<dbReference type="EMBL" id="JACIEU010000050">
    <property type="protein sequence ID" value="MBB4151803.1"/>
    <property type="molecule type" value="Genomic_DNA"/>
</dbReference>
<keyword evidence="2" id="KW-0805">Transcription regulation</keyword>
<protein>
    <submittedName>
        <fullName evidence="7">RNA polymerase sigma-70 factor (ECF subfamily)</fullName>
    </submittedName>
</protein>
<dbReference type="InterPro" id="IPR007627">
    <property type="entry name" value="RNA_pol_sigma70_r2"/>
</dbReference>
<dbReference type="GO" id="GO:0016987">
    <property type="term" value="F:sigma factor activity"/>
    <property type="evidence" value="ECO:0007669"/>
    <property type="project" value="UniProtKB-KW"/>
</dbReference>
<dbReference type="Proteomes" id="UP000590524">
    <property type="component" value="Unassembled WGS sequence"/>
</dbReference>
<name>A0A7W6LWJ9_9SPHN</name>
<dbReference type="SUPFAM" id="SSF88659">
    <property type="entry name" value="Sigma3 and sigma4 domains of RNA polymerase sigma factors"/>
    <property type="match status" value="1"/>
</dbReference>
<evidence type="ECO:0000259" key="5">
    <source>
        <dbReference type="Pfam" id="PF04542"/>
    </source>
</evidence>
<dbReference type="Gene3D" id="1.10.1740.10">
    <property type="match status" value="1"/>
</dbReference>
<dbReference type="SUPFAM" id="SSF88946">
    <property type="entry name" value="Sigma2 domain of RNA polymerase sigma factors"/>
    <property type="match status" value="1"/>
</dbReference>
<dbReference type="InterPro" id="IPR013249">
    <property type="entry name" value="RNA_pol_sigma70_r4_t2"/>
</dbReference>
<dbReference type="GO" id="GO:0006352">
    <property type="term" value="P:DNA-templated transcription initiation"/>
    <property type="evidence" value="ECO:0007669"/>
    <property type="project" value="InterPro"/>
</dbReference>
<keyword evidence="8" id="KW-1185">Reference proteome</keyword>
<dbReference type="InterPro" id="IPR014284">
    <property type="entry name" value="RNA_pol_sigma-70_dom"/>
</dbReference>
<comment type="caution">
    <text evidence="7">The sequence shown here is derived from an EMBL/GenBank/DDBJ whole genome shotgun (WGS) entry which is preliminary data.</text>
</comment>
<proteinExistence type="inferred from homology"/>
<evidence type="ECO:0000256" key="4">
    <source>
        <dbReference type="ARBA" id="ARBA00023163"/>
    </source>
</evidence>
<organism evidence="7 8">
    <name type="scientific">Sphingobium scionense</name>
    <dbReference type="NCBI Taxonomy" id="1404341"/>
    <lineage>
        <taxon>Bacteria</taxon>
        <taxon>Pseudomonadati</taxon>
        <taxon>Pseudomonadota</taxon>
        <taxon>Alphaproteobacteria</taxon>
        <taxon>Sphingomonadales</taxon>
        <taxon>Sphingomonadaceae</taxon>
        <taxon>Sphingobium</taxon>
    </lineage>
</organism>
<keyword evidence="4" id="KW-0804">Transcription</keyword>
<keyword evidence="3" id="KW-0731">Sigma factor</keyword>
<evidence type="ECO:0000256" key="2">
    <source>
        <dbReference type="ARBA" id="ARBA00023015"/>
    </source>
</evidence>
<dbReference type="Pfam" id="PF08281">
    <property type="entry name" value="Sigma70_r4_2"/>
    <property type="match status" value="1"/>
</dbReference>
<dbReference type="InterPro" id="IPR039425">
    <property type="entry name" value="RNA_pol_sigma-70-like"/>
</dbReference>
<dbReference type="InterPro" id="IPR036388">
    <property type="entry name" value="WH-like_DNA-bd_sf"/>
</dbReference>
<dbReference type="Gene3D" id="1.10.10.10">
    <property type="entry name" value="Winged helix-like DNA-binding domain superfamily/Winged helix DNA-binding domain"/>
    <property type="match status" value="1"/>
</dbReference>
<dbReference type="GO" id="GO:0003677">
    <property type="term" value="F:DNA binding"/>
    <property type="evidence" value="ECO:0007669"/>
    <property type="project" value="InterPro"/>
</dbReference>
<reference evidence="7 8" key="1">
    <citation type="submission" date="2020-08" db="EMBL/GenBank/DDBJ databases">
        <title>Genomic Encyclopedia of Type Strains, Phase IV (KMG-IV): sequencing the most valuable type-strain genomes for metagenomic binning, comparative biology and taxonomic classification.</title>
        <authorList>
            <person name="Goeker M."/>
        </authorList>
    </citation>
    <scope>NUCLEOTIDE SEQUENCE [LARGE SCALE GENOMIC DNA]</scope>
    <source>
        <strain evidence="7 8">DSM 19371</strain>
    </source>
</reference>
<evidence type="ECO:0000259" key="6">
    <source>
        <dbReference type="Pfam" id="PF08281"/>
    </source>
</evidence>
<dbReference type="NCBIfam" id="TIGR02937">
    <property type="entry name" value="sigma70-ECF"/>
    <property type="match status" value="1"/>
</dbReference>
<accession>A0A7W6LWJ9</accession>
<dbReference type="CDD" id="cd06171">
    <property type="entry name" value="Sigma70_r4"/>
    <property type="match status" value="1"/>
</dbReference>
<dbReference type="PANTHER" id="PTHR43133">
    <property type="entry name" value="RNA POLYMERASE ECF-TYPE SIGMA FACTO"/>
    <property type="match status" value="1"/>
</dbReference>
<dbReference type="Pfam" id="PF04542">
    <property type="entry name" value="Sigma70_r2"/>
    <property type="match status" value="1"/>
</dbReference>
<dbReference type="InterPro" id="IPR013325">
    <property type="entry name" value="RNA_pol_sigma_r2"/>
</dbReference>
<evidence type="ECO:0000313" key="8">
    <source>
        <dbReference type="Proteomes" id="UP000590524"/>
    </source>
</evidence>
<dbReference type="AlphaFoldDB" id="A0A7W6LWJ9"/>
<dbReference type="InterPro" id="IPR013324">
    <property type="entry name" value="RNA_pol_sigma_r3/r4-like"/>
</dbReference>
<feature type="domain" description="RNA polymerase sigma factor 70 region 4 type 2" evidence="6">
    <location>
        <begin position="111"/>
        <end position="161"/>
    </location>
</feature>
<dbReference type="RefSeq" id="WP_188084503.1">
    <property type="nucleotide sequence ID" value="NZ_JACIEU010000050.1"/>
</dbReference>
<evidence type="ECO:0000313" key="7">
    <source>
        <dbReference type="EMBL" id="MBB4151803.1"/>
    </source>
</evidence>
<dbReference type="PANTHER" id="PTHR43133:SF63">
    <property type="entry name" value="RNA POLYMERASE SIGMA FACTOR FECI-RELATED"/>
    <property type="match status" value="1"/>
</dbReference>
<evidence type="ECO:0000256" key="3">
    <source>
        <dbReference type="ARBA" id="ARBA00023082"/>
    </source>
</evidence>
<comment type="similarity">
    <text evidence="1">Belongs to the sigma-70 factor family. ECF subfamily.</text>
</comment>
<gene>
    <name evidence="7" type="ORF">GGQ90_005617</name>
</gene>
<evidence type="ECO:0000256" key="1">
    <source>
        <dbReference type="ARBA" id="ARBA00010641"/>
    </source>
</evidence>
<sequence>MTWLRDVDRWFIDEVLPHRQTFRRQAARLVAPGDAEDLVQEAYARAINASHHRDIDNPRAFVLTIMRNLAFERHRRASVVRFEHLADLDAMDIADSAPDQFAILSGHLELKRLIELMDQLPPQPRAVVKMRRIEGMLPKDIAVRLGLSVSTVEKHLAKGLAILAHAMQEAPVKADGVGISRLWQRHRQRSN</sequence>
<feature type="domain" description="RNA polymerase sigma-70 region 2" evidence="5">
    <location>
        <begin position="18"/>
        <end position="78"/>
    </location>
</feature>